<evidence type="ECO:0000313" key="4">
    <source>
        <dbReference type="EMBL" id="UXY20194.1"/>
    </source>
</evidence>
<dbReference type="GO" id="GO:0005524">
    <property type="term" value="F:ATP binding"/>
    <property type="evidence" value="ECO:0007669"/>
    <property type="project" value="UniProtKB-KW"/>
</dbReference>
<protein>
    <submittedName>
        <fullName evidence="4">ATP-binding protein</fullName>
    </submittedName>
</protein>
<accession>A0ABY6E0L5</accession>
<feature type="region of interest" description="Disordered" evidence="2">
    <location>
        <begin position="1"/>
        <end position="46"/>
    </location>
</feature>
<dbReference type="Proteomes" id="UP001061298">
    <property type="component" value="Chromosome"/>
</dbReference>
<gene>
    <name evidence="4" type="ORF">N8I84_16835</name>
</gene>
<dbReference type="RefSeq" id="WP_263230295.1">
    <property type="nucleotide sequence ID" value="NZ_CP106793.1"/>
</dbReference>
<feature type="compositionally biased region" description="Low complexity" evidence="2">
    <location>
        <begin position="23"/>
        <end position="45"/>
    </location>
</feature>
<keyword evidence="1" id="KW-0418">Kinase</keyword>
<keyword evidence="5" id="KW-1185">Reference proteome</keyword>
<dbReference type="InterPro" id="IPR036890">
    <property type="entry name" value="HATPase_C_sf"/>
</dbReference>
<keyword evidence="4" id="KW-0067">ATP-binding</keyword>
<dbReference type="CDD" id="cd16936">
    <property type="entry name" value="HATPase_RsbW-like"/>
    <property type="match status" value="1"/>
</dbReference>
<keyword evidence="4" id="KW-0547">Nucleotide-binding</keyword>
<name>A0ABY6E0L5_9ACTN</name>
<evidence type="ECO:0000256" key="2">
    <source>
        <dbReference type="SAM" id="MobiDB-lite"/>
    </source>
</evidence>
<dbReference type="PANTHER" id="PTHR35526:SF3">
    <property type="entry name" value="ANTI-SIGMA-F FACTOR RSBW"/>
    <property type="match status" value="1"/>
</dbReference>
<dbReference type="Gene3D" id="3.30.565.10">
    <property type="entry name" value="Histidine kinase-like ATPase, C-terminal domain"/>
    <property type="match status" value="1"/>
</dbReference>
<feature type="domain" description="Histidine kinase/HSP90-like ATPase" evidence="3">
    <location>
        <begin position="63"/>
        <end position="173"/>
    </location>
</feature>
<dbReference type="PANTHER" id="PTHR35526">
    <property type="entry name" value="ANTI-SIGMA-F FACTOR RSBW-RELATED"/>
    <property type="match status" value="1"/>
</dbReference>
<keyword evidence="1" id="KW-0723">Serine/threonine-protein kinase</keyword>
<reference evidence="4" key="1">
    <citation type="submission" date="2022-10" db="EMBL/GenBank/DDBJ databases">
        <authorList>
            <person name="Mo P."/>
        </authorList>
    </citation>
    <scope>NUCLEOTIDE SEQUENCE</scope>
    <source>
        <strain evidence="4">HUAS 13-4</strain>
    </source>
</reference>
<evidence type="ECO:0000256" key="1">
    <source>
        <dbReference type="ARBA" id="ARBA00022527"/>
    </source>
</evidence>
<dbReference type="SUPFAM" id="SSF55874">
    <property type="entry name" value="ATPase domain of HSP90 chaperone/DNA topoisomerase II/histidine kinase"/>
    <property type="match status" value="1"/>
</dbReference>
<dbReference type="Pfam" id="PF13581">
    <property type="entry name" value="HATPase_c_2"/>
    <property type="match status" value="1"/>
</dbReference>
<evidence type="ECO:0000313" key="5">
    <source>
        <dbReference type="Proteomes" id="UP001061298"/>
    </source>
</evidence>
<feature type="compositionally biased region" description="Pro residues" evidence="2">
    <location>
        <begin position="1"/>
        <end position="11"/>
    </location>
</feature>
<keyword evidence="1" id="KW-0808">Transferase</keyword>
<sequence length="180" mass="18685">MSTTRPYPPGDRGPEPSGASGTSAQGPSGEGASSGAPGTATSSSARQVRRMSFAGESGVVPLARDFTRQALYAWGWLPAATADQRAAAEDVLLVVSELVTNACLHAEGPEELWIACDNKVLRIEVSDRGTGQPAPRTPHRAGRPGGHGMFIVQRLCLDWGVVRTPGVAGKTVWAELGAPA</sequence>
<dbReference type="InterPro" id="IPR003594">
    <property type="entry name" value="HATPase_dom"/>
</dbReference>
<dbReference type="EMBL" id="CP106793">
    <property type="protein sequence ID" value="UXY20194.1"/>
    <property type="molecule type" value="Genomic_DNA"/>
</dbReference>
<dbReference type="InterPro" id="IPR050267">
    <property type="entry name" value="Anti-sigma-factor_SerPK"/>
</dbReference>
<proteinExistence type="predicted"/>
<organism evidence="4 5">
    <name type="scientific">Streptomyces cynarae</name>
    <dbReference type="NCBI Taxonomy" id="2981134"/>
    <lineage>
        <taxon>Bacteria</taxon>
        <taxon>Bacillati</taxon>
        <taxon>Actinomycetota</taxon>
        <taxon>Actinomycetes</taxon>
        <taxon>Kitasatosporales</taxon>
        <taxon>Streptomycetaceae</taxon>
        <taxon>Streptomyces</taxon>
    </lineage>
</organism>
<evidence type="ECO:0000259" key="3">
    <source>
        <dbReference type="Pfam" id="PF13581"/>
    </source>
</evidence>